<dbReference type="SMART" id="SM01149">
    <property type="entry name" value="DUF1237"/>
    <property type="match status" value="1"/>
</dbReference>
<evidence type="ECO:0000256" key="5">
    <source>
        <dbReference type="ARBA" id="ARBA00022927"/>
    </source>
</evidence>
<evidence type="ECO:0000313" key="13">
    <source>
        <dbReference type="Proteomes" id="UP000700596"/>
    </source>
</evidence>
<evidence type="ECO:0000256" key="9">
    <source>
        <dbReference type="SAM" id="MobiDB-lite"/>
    </source>
</evidence>
<keyword evidence="6" id="KW-0333">Golgi apparatus</keyword>
<dbReference type="GO" id="GO:0000139">
    <property type="term" value="C:Golgi membrane"/>
    <property type="evidence" value="ECO:0007669"/>
    <property type="project" value="UniProtKB-SubCell"/>
</dbReference>
<feature type="region of interest" description="Disordered" evidence="9">
    <location>
        <begin position="28"/>
        <end position="76"/>
    </location>
</feature>
<dbReference type="Pfam" id="PF20663">
    <property type="entry name" value="COG4_N"/>
    <property type="match status" value="1"/>
</dbReference>
<feature type="domain" description="COG4 transport protein middle alpha-helical bundle" evidence="11">
    <location>
        <begin position="313"/>
        <end position="644"/>
    </location>
</feature>
<dbReference type="InterPro" id="IPR008928">
    <property type="entry name" value="6-hairpin_glycosidase_sf"/>
</dbReference>
<name>A0A9P9DHK2_9PLEO</name>
<dbReference type="SUPFAM" id="SSF48208">
    <property type="entry name" value="Six-hairpin glycosidases"/>
    <property type="match status" value="1"/>
</dbReference>
<keyword evidence="7" id="KW-0472">Membrane</keyword>
<dbReference type="Pfam" id="PF08318">
    <property type="entry name" value="COG4_m"/>
    <property type="match status" value="1"/>
</dbReference>
<keyword evidence="12" id="KW-0326">Glycosidase</keyword>
<comment type="similarity">
    <text evidence="2">Belongs to the COG4 family.</text>
</comment>
<evidence type="ECO:0000256" key="1">
    <source>
        <dbReference type="ARBA" id="ARBA00004395"/>
    </source>
</evidence>
<evidence type="ECO:0000256" key="6">
    <source>
        <dbReference type="ARBA" id="ARBA00023034"/>
    </source>
</evidence>
<dbReference type="GO" id="GO:0016798">
    <property type="term" value="F:hydrolase activity, acting on glycosyl bonds"/>
    <property type="evidence" value="ECO:0007669"/>
    <property type="project" value="UniProtKB-KW"/>
</dbReference>
<dbReference type="InterPro" id="IPR048684">
    <property type="entry name" value="COG4_C"/>
</dbReference>
<accession>A0A9P9DHK2</accession>
<keyword evidence="10" id="KW-0732">Signal</keyword>
<comment type="subcellular location">
    <subcellularLocation>
        <location evidence="1">Golgi apparatus membrane</location>
        <topology evidence="1">Peripheral membrane protein</topology>
    </subcellularLocation>
</comment>
<dbReference type="SMART" id="SM00762">
    <property type="entry name" value="Cog4"/>
    <property type="match status" value="1"/>
</dbReference>
<keyword evidence="13" id="KW-1185">Reference proteome</keyword>
<evidence type="ECO:0000256" key="2">
    <source>
        <dbReference type="ARBA" id="ARBA00009215"/>
    </source>
</evidence>
<feature type="signal peptide" evidence="10">
    <location>
        <begin position="1"/>
        <end position="27"/>
    </location>
</feature>
<dbReference type="Proteomes" id="UP000700596">
    <property type="component" value="Unassembled WGS sequence"/>
</dbReference>
<comment type="caution">
    <text evidence="12">The sequence shown here is derived from an EMBL/GenBank/DDBJ whole genome shotgun (WGS) entry which is preliminary data.</text>
</comment>
<dbReference type="Gene3D" id="1.50.10.10">
    <property type="match status" value="1"/>
</dbReference>
<sequence length="1394" mass="153553">MGHEIRSWIPPAVPAFFLLAEQTCARAQPGTAGTAGSPGAGSPGSPGSPNTPGQRRGDPCCTATKGHHPPVHQRLTPAHTPSAFFLLGPSLPNAPNAPNSPDDPIQLHVQDQHQQVSFGRCFHRCRMFGLGEGIVQCAVESGQWTLDSGQWTLERPTSLAEIHAALAHLHHQEATVTQRLNDLIASQKDLSRELGRLDLLRAHLGTQAVNTRAISNGMLSDAASTANRTSSAVKRLDYEQSNLKATLDVVEQVAELKACVLGVHGSMGAPQDWETAAGYLSRASKIPHHVVNGSFAEEIVPTAEVPDPPRVTLDAAAESLCGLFLREFEKAAAEGDGSRVTRFFKLFPLIGRTDTGLDAYGRYVCQGVAARARTNFNSAPPAQRKEPFFYANTITKLFEHIAQIVDGHEPLVERHYGPGMMAKVIERLEIEADVQGGIILDTWHDERAIDRKLTDIKSYAFSFLVQSFLPSQRPAAGTPRSSSPANAASRSSEDEGVSMKEVDGLLGESALMLGRWALYSRFLSSKCAPRESPDPPGIDHGLTMPQFLLTNPFNSMAVFFFRRSVEKAFQLDEQPTDLNLNPAKPLGGNPPFISSAVDDIMYILSQVIQRSLATSQRAIVGSVVVDVGRVLSTEFVGMVQRKMKDECYPKPVIQGGLPPEDKVIAFLVQSNNLDKACDYIKQILETQLGPSNPEESPSQQLKDLFPFGHDAVFVENKLRSMETSFTAKAGELLNDSIQVTFHNVLKQRIRPILVEAFRDVDYAPSDDEDGAQEDDLEEDNTNLVKSRFDRGWGSLVRPIKRILTPANFDRLLTVAITYLAGTLEKRIKSYHGRVNELGAVRLERDIAGIVNAAVTGGKYGLRDSFAKCTQMTLIMNMEEDEWEEIAENEGGETDFPLRVNLLVQLVHAQCPLYQQYSNIRHEPYSEGIWNLSYARPIPSCRTFIAPEVEDTIERLRHVIVDPDLFRIFENSWPSTLDTTIAWRGYSNTSEVGAAGEGQELAFVITGDIEAISASLASLFRGTINLQARYILEAPFCNAFQAPNEAGMLRKSSQNSDVITPAFDFFKVFSCQWELDSVASFLQLSADYAATTKDYEFFSRYNWTAAVQTILKTAESMTMNSYGDDGSWLHTPYTYCAPYGGTPINDCNGSPHRGGIGLIRSYHRPSDDACTYQYLIPSNMMFSVALNASANIMETLASPSSTPNLGPNTANLTTWMRTMSASIRRGIEDYGVVNDRKYGPIYAYEVDGYGSANIMDDPNIPSLLSAPFLNYIPKTDKIYAATRKKILSKDNPYFSWGPAITGVGSPHTLPGRAWPMASIMAILTSEEDGEIVRLLGDLVRSTDGLGVMHESVSSRHAGVWSRQWFSWANGMFGQAILDLEKRKPHILKMGFQQKE</sequence>
<feature type="compositionally biased region" description="Low complexity" evidence="9">
    <location>
        <begin position="479"/>
        <end position="490"/>
    </location>
</feature>
<dbReference type="EMBL" id="JAGMWT010000012">
    <property type="protein sequence ID" value="KAH7119054.1"/>
    <property type="molecule type" value="Genomic_DNA"/>
</dbReference>
<evidence type="ECO:0000313" key="12">
    <source>
        <dbReference type="EMBL" id="KAH7119054.1"/>
    </source>
</evidence>
<keyword evidence="4" id="KW-0813">Transport</keyword>
<evidence type="ECO:0000259" key="11">
    <source>
        <dbReference type="SMART" id="SM00762"/>
    </source>
</evidence>
<dbReference type="InterPro" id="IPR048682">
    <property type="entry name" value="COG4"/>
</dbReference>
<evidence type="ECO:0000256" key="3">
    <source>
        <dbReference type="ARBA" id="ARBA00020975"/>
    </source>
</evidence>
<organism evidence="12 13">
    <name type="scientific">Dendryphion nanum</name>
    <dbReference type="NCBI Taxonomy" id="256645"/>
    <lineage>
        <taxon>Eukaryota</taxon>
        <taxon>Fungi</taxon>
        <taxon>Dikarya</taxon>
        <taxon>Ascomycota</taxon>
        <taxon>Pezizomycotina</taxon>
        <taxon>Dothideomycetes</taxon>
        <taxon>Pleosporomycetidae</taxon>
        <taxon>Pleosporales</taxon>
        <taxon>Torulaceae</taxon>
        <taxon>Dendryphion</taxon>
    </lineage>
</organism>
<dbReference type="InterPro" id="IPR013167">
    <property type="entry name" value="COG4_M"/>
</dbReference>
<feature type="region of interest" description="Disordered" evidence="9">
    <location>
        <begin position="474"/>
        <end position="499"/>
    </location>
</feature>
<dbReference type="InterPro" id="IPR012341">
    <property type="entry name" value="6hp_glycosidase-like_sf"/>
</dbReference>
<dbReference type="GO" id="GO:0005975">
    <property type="term" value="P:carbohydrate metabolic process"/>
    <property type="evidence" value="ECO:0007669"/>
    <property type="project" value="InterPro"/>
</dbReference>
<evidence type="ECO:0000256" key="10">
    <source>
        <dbReference type="SAM" id="SignalP"/>
    </source>
</evidence>
<reference evidence="12" key="1">
    <citation type="journal article" date="2021" name="Nat. Commun.">
        <title>Genetic determinants of endophytism in the Arabidopsis root mycobiome.</title>
        <authorList>
            <person name="Mesny F."/>
            <person name="Miyauchi S."/>
            <person name="Thiergart T."/>
            <person name="Pickel B."/>
            <person name="Atanasova L."/>
            <person name="Karlsson M."/>
            <person name="Huettel B."/>
            <person name="Barry K.W."/>
            <person name="Haridas S."/>
            <person name="Chen C."/>
            <person name="Bauer D."/>
            <person name="Andreopoulos W."/>
            <person name="Pangilinan J."/>
            <person name="LaButti K."/>
            <person name="Riley R."/>
            <person name="Lipzen A."/>
            <person name="Clum A."/>
            <person name="Drula E."/>
            <person name="Henrissat B."/>
            <person name="Kohler A."/>
            <person name="Grigoriev I.V."/>
            <person name="Martin F.M."/>
            <person name="Hacquard S."/>
        </authorList>
    </citation>
    <scope>NUCLEOTIDE SEQUENCE</scope>
    <source>
        <strain evidence="12">MPI-CAGE-CH-0243</strain>
    </source>
</reference>
<dbReference type="Gene3D" id="1.20.58.1970">
    <property type="match status" value="1"/>
</dbReference>
<dbReference type="InterPro" id="IPR008313">
    <property type="entry name" value="GH125"/>
</dbReference>
<feature type="chain" id="PRO_5040131919" description="Conserved oligomeric Golgi complex subunit 4" evidence="10">
    <location>
        <begin position="28"/>
        <end position="1394"/>
    </location>
</feature>
<dbReference type="PANTHER" id="PTHR24016:SF0">
    <property type="entry name" value="CONSERVED OLIGOMERIC GOLGI COMPLEX SUBUNIT 4"/>
    <property type="match status" value="1"/>
</dbReference>
<proteinExistence type="inferred from homology"/>
<dbReference type="GO" id="GO:0015031">
    <property type="term" value="P:protein transport"/>
    <property type="evidence" value="ECO:0007669"/>
    <property type="project" value="UniProtKB-KW"/>
</dbReference>
<dbReference type="OrthoDB" id="47059at2759"/>
<gene>
    <name evidence="12" type="ORF">B0J11DRAFT_560722</name>
</gene>
<dbReference type="InterPro" id="IPR048680">
    <property type="entry name" value="COG4_N"/>
</dbReference>
<dbReference type="PANTHER" id="PTHR24016">
    <property type="entry name" value="CONSERVED OLIGOMERIC GOLGI COMPLEX SUBUNIT 4"/>
    <property type="match status" value="1"/>
</dbReference>
<evidence type="ECO:0000256" key="7">
    <source>
        <dbReference type="ARBA" id="ARBA00023136"/>
    </source>
</evidence>
<protein>
    <recommendedName>
        <fullName evidence="3">Conserved oligomeric Golgi complex subunit 4</fullName>
    </recommendedName>
    <alternativeName>
        <fullName evidence="8">Component of oligomeric Golgi complex 4</fullName>
    </alternativeName>
</protein>
<dbReference type="Pfam" id="PF20662">
    <property type="entry name" value="COG4_C"/>
    <property type="match status" value="1"/>
</dbReference>
<dbReference type="Pfam" id="PF06824">
    <property type="entry name" value="Glyco_hydro_125"/>
    <property type="match status" value="1"/>
</dbReference>
<keyword evidence="12" id="KW-0378">Hydrolase</keyword>
<evidence type="ECO:0000256" key="4">
    <source>
        <dbReference type="ARBA" id="ARBA00022448"/>
    </source>
</evidence>
<evidence type="ECO:0000256" key="8">
    <source>
        <dbReference type="ARBA" id="ARBA00031340"/>
    </source>
</evidence>
<keyword evidence="5" id="KW-0653">Protein transport</keyword>